<dbReference type="PROSITE" id="PS00028">
    <property type="entry name" value="ZINC_FINGER_C2H2_1"/>
    <property type="match status" value="1"/>
</dbReference>
<feature type="compositionally biased region" description="Basic and acidic residues" evidence="6">
    <location>
        <begin position="303"/>
        <end position="315"/>
    </location>
</feature>
<dbReference type="AlphaFoldDB" id="A0A8C5FXL1"/>
<keyword evidence="4" id="KW-0862">Zinc</keyword>
<dbReference type="InterPro" id="IPR013087">
    <property type="entry name" value="Znf_C2H2_type"/>
</dbReference>
<evidence type="ECO:0000313" key="9">
    <source>
        <dbReference type="Proteomes" id="UP000694546"/>
    </source>
</evidence>
<reference evidence="8" key="1">
    <citation type="submission" date="2025-08" db="UniProtKB">
        <authorList>
            <consortium name="Ensembl"/>
        </authorList>
    </citation>
    <scope>IDENTIFICATION</scope>
</reference>
<evidence type="ECO:0000256" key="2">
    <source>
        <dbReference type="ARBA" id="ARBA00022737"/>
    </source>
</evidence>
<dbReference type="InterPro" id="IPR036236">
    <property type="entry name" value="Znf_C2H2_sf"/>
</dbReference>
<accession>A0A8C5FXL1</accession>
<feature type="region of interest" description="Disordered" evidence="6">
    <location>
        <begin position="82"/>
        <end position="145"/>
    </location>
</feature>
<dbReference type="PANTHER" id="PTHR24379">
    <property type="entry name" value="KRAB AND ZINC FINGER DOMAIN-CONTAINING"/>
    <property type="match status" value="1"/>
</dbReference>
<dbReference type="PROSITE" id="PS50157">
    <property type="entry name" value="ZINC_FINGER_C2H2_2"/>
    <property type="match status" value="1"/>
</dbReference>
<feature type="domain" description="C2H2-type" evidence="7">
    <location>
        <begin position="281"/>
        <end position="308"/>
    </location>
</feature>
<feature type="compositionally biased region" description="Basic residues" evidence="6">
    <location>
        <begin position="96"/>
        <end position="106"/>
    </location>
</feature>
<dbReference type="SMART" id="SM00355">
    <property type="entry name" value="ZnF_C2H2"/>
    <property type="match status" value="5"/>
</dbReference>
<name>A0A8C5FXL1_GADMO</name>
<dbReference type="SUPFAM" id="SSF57667">
    <property type="entry name" value="beta-beta-alpha zinc fingers"/>
    <property type="match status" value="1"/>
</dbReference>
<dbReference type="Ensembl" id="ENSGMOT00000053528.1">
    <property type="protein sequence ID" value="ENSGMOP00000069057.1"/>
    <property type="gene ID" value="ENSGMOG00000036612.1"/>
</dbReference>
<evidence type="ECO:0000259" key="7">
    <source>
        <dbReference type="PROSITE" id="PS50157"/>
    </source>
</evidence>
<dbReference type="Gene3D" id="3.30.160.60">
    <property type="entry name" value="Classic Zinc Finger"/>
    <property type="match status" value="2"/>
</dbReference>
<evidence type="ECO:0000256" key="3">
    <source>
        <dbReference type="ARBA" id="ARBA00022771"/>
    </source>
</evidence>
<keyword evidence="1" id="KW-0479">Metal-binding</keyword>
<organism evidence="8 9">
    <name type="scientific">Gadus morhua</name>
    <name type="common">Atlantic cod</name>
    <dbReference type="NCBI Taxonomy" id="8049"/>
    <lineage>
        <taxon>Eukaryota</taxon>
        <taxon>Metazoa</taxon>
        <taxon>Chordata</taxon>
        <taxon>Craniata</taxon>
        <taxon>Vertebrata</taxon>
        <taxon>Euteleostomi</taxon>
        <taxon>Actinopterygii</taxon>
        <taxon>Neopterygii</taxon>
        <taxon>Teleostei</taxon>
        <taxon>Neoteleostei</taxon>
        <taxon>Acanthomorphata</taxon>
        <taxon>Zeiogadaria</taxon>
        <taxon>Gadariae</taxon>
        <taxon>Gadiformes</taxon>
        <taxon>Gadoidei</taxon>
        <taxon>Gadidae</taxon>
        <taxon>Gadus</taxon>
    </lineage>
</organism>
<evidence type="ECO:0000313" key="8">
    <source>
        <dbReference type="Ensembl" id="ENSGMOP00000069057.1"/>
    </source>
</evidence>
<evidence type="ECO:0000256" key="5">
    <source>
        <dbReference type="PROSITE-ProRule" id="PRU00042"/>
    </source>
</evidence>
<keyword evidence="3 5" id="KW-0863">Zinc-finger</keyword>
<evidence type="ECO:0000256" key="6">
    <source>
        <dbReference type="SAM" id="MobiDB-lite"/>
    </source>
</evidence>
<proteinExistence type="predicted"/>
<keyword evidence="9" id="KW-1185">Reference proteome</keyword>
<feature type="region of interest" description="Disordered" evidence="6">
    <location>
        <begin position="303"/>
        <end position="331"/>
    </location>
</feature>
<dbReference type="OMA" id="IYEMTER"/>
<dbReference type="Proteomes" id="UP000694546">
    <property type="component" value="Chromosome 23"/>
</dbReference>
<evidence type="ECO:0000256" key="4">
    <source>
        <dbReference type="ARBA" id="ARBA00022833"/>
    </source>
</evidence>
<keyword evidence="2" id="KW-0677">Repeat</keyword>
<dbReference type="GO" id="GO:0008270">
    <property type="term" value="F:zinc ion binding"/>
    <property type="evidence" value="ECO:0007669"/>
    <property type="project" value="UniProtKB-KW"/>
</dbReference>
<evidence type="ECO:0000256" key="1">
    <source>
        <dbReference type="ARBA" id="ARBA00022723"/>
    </source>
</evidence>
<protein>
    <recommendedName>
        <fullName evidence="7">C2H2-type domain-containing protein</fullName>
    </recommendedName>
</protein>
<reference evidence="8" key="2">
    <citation type="submission" date="2025-09" db="UniProtKB">
        <authorList>
            <consortium name="Ensembl"/>
        </authorList>
    </citation>
    <scope>IDENTIFICATION</scope>
</reference>
<feature type="compositionally biased region" description="Basic and acidic residues" evidence="6">
    <location>
        <begin position="86"/>
        <end position="95"/>
    </location>
</feature>
<dbReference type="PANTHER" id="PTHR24379:SF121">
    <property type="entry name" value="C2H2-TYPE DOMAIN-CONTAINING PROTEIN"/>
    <property type="match status" value="1"/>
</dbReference>
<sequence>MDQVTMIRIEGTHPEWCQEVRGDGVDHDTDRLEASYALPSEDQGTHFMGEGMTVGDSMEELEEPLVGYADLATEGDSYEFQCPTAEESKPPTGREHLRRPLAKKNGKYGAPLRQRRPDADSTACEDLQSSQSPTSGGGIASEAHRTDPRTKAVVCGLCPPPGKVFKNMAGFSVHLKQLHHNGLGKSFFCGMCQKHCRNQLVLDDHVRRHASKAAVFQCPLCSFKAPGKIRKRGVKGRFGIRVHFEKEHPGIVPECKICEKDFRNLDSYLKDQVRHIGVTPFYCPECQIYEMTERGLLVHMRNHNKEKGRGQGEREEVGEESPTGGLDWLND</sequence>